<protein>
    <submittedName>
        <fullName evidence="2">Uma2 family endonuclease</fullName>
    </submittedName>
</protein>
<dbReference type="GO" id="GO:0004519">
    <property type="term" value="F:endonuclease activity"/>
    <property type="evidence" value="ECO:0007669"/>
    <property type="project" value="UniProtKB-KW"/>
</dbReference>
<dbReference type="SUPFAM" id="SSF52980">
    <property type="entry name" value="Restriction endonuclease-like"/>
    <property type="match status" value="1"/>
</dbReference>
<comment type="caution">
    <text evidence="2">The sequence shown here is derived from an EMBL/GenBank/DDBJ whole genome shotgun (WGS) entry which is preliminary data.</text>
</comment>
<keyword evidence="3" id="KW-1185">Reference proteome</keyword>
<dbReference type="Pfam" id="PF05685">
    <property type="entry name" value="Uma2"/>
    <property type="match status" value="1"/>
</dbReference>
<dbReference type="InterPro" id="IPR011335">
    <property type="entry name" value="Restrct_endonuc-II-like"/>
</dbReference>
<dbReference type="PANTHER" id="PTHR35400">
    <property type="entry name" value="SLR1083 PROTEIN"/>
    <property type="match status" value="1"/>
</dbReference>
<evidence type="ECO:0000313" key="2">
    <source>
        <dbReference type="EMBL" id="GAA2134108.1"/>
    </source>
</evidence>
<proteinExistence type="predicted"/>
<dbReference type="Proteomes" id="UP001501020">
    <property type="component" value="Unassembled WGS sequence"/>
</dbReference>
<dbReference type="PANTHER" id="PTHR35400:SF3">
    <property type="entry name" value="SLL1072 PROTEIN"/>
    <property type="match status" value="1"/>
</dbReference>
<name>A0ABN2YYN9_9ACTN</name>
<dbReference type="EMBL" id="BAAAMR010000020">
    <property type="protein sequence ID" value="GAA2134108.1"/>
    <property type="molecule type" value="Genomic_DNA"/>
</dbReference>
<dbReference type="CDD" id="cd06260">
    <property type="entry name" value="DUF820-like"/>
    <property type="match status" value="1"/>
</dbReference>
<dbReference type="InterPro" id="IPR012296">
    <property type="entry name" value="Nuclease_put_TT1808"/>
</dbReference>
<evidence type="ECO:0000259" key="1">
    <source>
        <dbReference type="Pfam" id="PF05685"/>
    </source>
</evidence>
<dbReference type="RefSeq" id="WP_344266062.1">
    <property type="nucleotide sequence ID" value="NZ_BAAAMR010000020.1"/>
</dbReference>
<keyword evidence="2" id="KW-0540">Nuclease</keyword>
<accession>A0ABN2YYN9</accession>
<sequence length="193" mass="22268">MTGESVPDWLRPPPEGWTAEYLDSLPSDGPRFEMIDGALIMMPPRSAFHDRVMRRLANALEDQAPQHADVHTDMTVKLGRRQRPEPDVLVTRPQHEPPDLLRTYYLPEEVVLVVEIVSPESEERDRDTKRIKYARAGLQHYWLIENENLQPVIHVLELDKATGVYVATGIYRDRLKVNAPFPIDMDVKALVRR</sequence>
<organism evidence="2 3">
    <name type="scientific">Actinomadura napierensis</name>
    <dbReference type="NCBI Taxonomy" id="267854"/>
    <lineage>
        <taxon>Bacteria</taxon>
        <taxon>Bacillati</taxon>
        <taxon>Actinomycetota</taxon>
        <taxon>Actinomycetes</taxon>
        <taxon>Streptosporangiales</taxon>
        <taxon>Thermomonosporaceae</taxon>
        <taxon>Actinomadura</taxon>
    </lineage>
</organism>
<feature type="domain" description="Putative restriction endonuclease" evidence="1">
    <location>
        <begin position="20"/>
        <end position="180"/>
    </location>
</feature>
<reference evidence="2 3" key="1">
    <citation type="journal article" date="2019" name="Int. J. Syst. Evol. Microbiol.">
        <title>The Global Catalogue of Microorganisms (GCM) 10K type strain sequencing project: providing services to taxonomists for standard genome sequencing and annotation.</title>
        <authorList>
            <consortium name="The Broad Institute Genomics Platform"/>
            <consortium name="The Broad Institute Genome Sequencing Center for Infectious Disease"/>
            <person name="Wu L."/>
            <person name="Ma J."/>
        </authorList>
    </citation>
    <scope>NUCLEOTIDE SEQUENCE [LARGE SCALE GENOMIC DNA]</scope>
    <source>
        <strain evidence="2 3">JCM 13850</strain>
    </source>
</reference>
<gene>
    <name evidence="2" type="ORF">GCM10009727_27790</name>
</gene>
<keyword evidence="2" id="KW-0255">Endonuclease</keyword>
<keyword evidence="2" id="KW-0378">Hydrolase</keyword>
<dbReference type="InterPro" id="IPR008538">
    <property type="entry name" value="Uma2"/>
</dbReference>
<evidence type="ECO:0000313" key="3">
    <source>
        <dbReference type="Proteomes" id="UP001501020"/>
    </source>
</evidence>
<dbReference type="Gene3D" id="3.90.1570.10">
    <property type="entry name" value="tt1808, chain A"/>
    <property type="match status" value="1"/>
</dbReference>